<organism evidence="1">
    <name type="scientific">Vitis vinifera</name>
    <name type="common">Grape</name>
    <dbReference type="NCBI Taxonomy" id="29760"/>
    <lineage>
        <taxon>Eukaryota</taxon>
        <taxon>Viridiplantae</taxon>
        <taxon>Streptophyta</taxon>
        <taxon>Embryophyta</taxon>
        <taxon>Tracheophyta</taxon>
        <taxon>Spermatophyta</taxon>
        <taxon>Magnoliopsida</taxon>
        <taxon>eudicotyledons</taxon>
        <taxon>Gunneridae</taxon>
        <taxon>Pentapetalae</taxon>
        <taxon>rosids</taxon>
        <taxon>Vitales</taxon>
        <taxon>Vitaceae</taxon>
        <taxon>Viteae</taxon>
        <taxon>Vitis</taxon>
    </lineage>
</organism>
<name>A5C940_VITVI</name>
<protein>
    <submittedName>
        <fullName evidence="1">Uncharacterized protein</fullName>
    </submittedName>
</protein>
<dbReference type="EMBL" id="AM486589">
    <property type="protein sequence ID" value="CAN84098.1"/>
    <property type="molecule type" value="Genomic_DNA"/>
</dbReference>
<accession>A5C940</accession>
<dbReference type="AlphaFoldDB" id="A5C940"/>
<gene>
    <name evidence="1" type="ORF">VITISV_012061</name>
</gene>
<evidence type="ECO:0000313" key="1">
    <source>
        <dbReference type="EMBL" id="CAN84098.1"/>
    </source>
</evidence>
<proteinExistence type="predicted"/>
<reference evidence="1" key="1">
    <citation type="journal article" date="2007" name="PLoS ONE">
        <title>The first genome sequence of an elite grapevine cultivar (Pinot noir Vitis vinifera L.): coping with a highly heterozygous genome.</title>
        <authorList>
            <person name="Velasco R."/>
            <person name="Zharkikh A."/>
            <person name="Troggio M."/>
            <person name="Cartwright D.A."/>
            <person name="Cestaro A."/>
            <person name="Pruss D."/>
            <person name="Pindo M."/>
            <person name="FitzGerald L.M."/>
            <person name="Vezzulli S."/>
            <person name="Reid J."/>
            <person name="Malacarne G."/>
            <person name="Iliev D."/>
            <person name="Coppola G."/>
            <person name="Wardell B."/>
            <person name="Micheletti D."/>
            <person name="Macalma T."/>
            <person name="Facci M."/>
            <person name="Mitchell J.T."/>
            <person name="Perazzolli M."/>
            <person name="Eldredge G."/>
            <person name="Gatto P."/>
            <person name="Oyzerski R."/>
            <person name="Moretto M."/>
            <person name="Gutin N."/>
            <person name="Stefanini M."/>
            <person name="Chen Y."/>
            <person name="Segala C."/>
            <person name="Davenport C."/>
            <person name="Dematte L."/>
            <person name="Mraz A."/>
            <person name="Battilana J."/>
            <person name="Stormo K."/>
            <person name="Costa F."/>
            <person name="Tao Q."/>
            <person name="Si-Ammour A."/>
            <person name="Harkins T."/>
            <person name="Lackey A."/>
            <person name="Perbost C."/>
            <person name="Taillon B."/>
            <person name="Stella A."/>
            <person name="Solovyev V."/>
            <person name="Fawcett J.A."/>
            <person name="Sterck L."/>
            <person name="Vandepoele K."/>
            <person name="Grando S.M."/>
            <person name="Toppo S."/>
            <person name="Moser C."/>
            <person name="Lanchbury J."/>
            <person name="Bogden R."/>
            <person name="Skolnick M."/>
            <person name="Sgaramella V."/>
            <person name="Bhatnagar S.K."/>
            <person name="Fontana P."/>
            <person name="Gutin A."/>
            <person name="Van de Peer Y."/>
            <person name="Salamini F."/>
            <person name="Viola R."/>
        </authorList>
    </citation>
    <scope>NUCLEOTIDE SEQUENCE</scope>
</reference>
<sequence length="161" mass="18021">MMKIFGLLDKFLIEFNISLSIGIGSHIDDLGRGIVVVSNNWEFKAFGPLGLPHVPRVHGIPGEDFALAIKTTRLSSLLEDVKFLFNLSNMLVMDRSIGLCYQKLRFNEKQTNDEKNKDGGGSSMAVCGESPRASKIIAFRFTPYSSEFELRLGFPHKLIVR</sequence>